<comment type="caution">
    <text evidence="2">The sequence shown here is derived from an EMBL/GenBank/DDBJ whole genome shotgun (WGS) entry which is preliminary data.</text>
</comment>
<feature type="region of interest" description="Disordered" evidence="1">
    <location>
        <begin position="44"/>
        <end position="72"/>
    </location>
</feature>
<proteinExistence type="predicted"/>
<sequence>MKRENEMIQTRASVCAPCFSSSLVFGSRGGGDGRTAEVRGWDSRGGVRVEREQRHRREEKRKEGVGAASVPRGACQISQSHTLFPSGGCTKRQCRQSLDSDLCTQLTGLKPSAGKDQT</sequence>
<keyword evidence="3" id="KW-1185">Reference proteome</keyword>
<evidence type="ECO:0000313" key="2">
    <source>
        <dbReference type="EMBL" id="KAK7158071.1"/>
    </source>
</evidence>
<dbReference type="EMBL" id="JAYKXH010000009">
    <property type="protein sequence ID" value="KAK7158071.1"/>
    <property type="molecule type" value="Genomic_DNA"/>
</dbReference>
<protein>
    <submittedName>
        <fullName evidence="2">Uncharacterized protein</fullName>
    </submittedName>
</protein>
<evidence type="ECO:0000256" key="1">
    <source>
        <dbReference type="SAM" id="MobiDB-lite"/>
    </source>
</evidence>
<feature type="compositionally biased region" description="Basic and acidic residues" evidence="1">
    <location>
        <begin position="44"/>
        <end position="64"/>
    </location>
</feature>
<evidence type="ECO:0000313" key="3">
    <source>
        <dbReference type="Proteomes" id="UP001364617"/>
    </source>
</evidence>
<accession>A0AAN9D4H4</accession>
<dbReference type="AlphaFoldDB" id="A0AAN9D4H4"/>
<reference evidence="2 3" key="1">
    <citation type="submission" date="2024-02" db="EMBL/GenBank/DDBJ databases">
        <title>Chromosome-level genome assembly of the Eurasian Minnow (Phoxinus phoxinus).</title>
        <authorList>
            <person name="Oriowo T.O."/>
            <person name="Martin S."/>
            <person name="Stange M."/>
            <person name="Chrysostomakis Y."/>
            <person name="Brown T."/>
            <person name="Winkler S."/>
            <person name="Kukowka S."/>
            <person name="Myers E.W."/>
            <person name="Bohne A."/>
        </authorList>
    </citation>
    <scope>NUCLEOTIDE SEQUENCE [LARGE SCALE GENOMIC DNA]</scope>
    <source>
        <strain evidence="2">ZFMK-TIS-60720</strain>
        <tissue evidence="2">Whole Organism</tissue>
    </source>
</reference>
<name>A0AAN9D4H4_9TELE</name>
<dbReference type="Proteomes" id="UP001364617">
    <property type="component" value="Unassembled WGS sequence"/>
</dbReference>
<organism evidence="2 3">
    <name type="scientific">Phoxinus phoxinus</name>
    <name type="common">Eurasian minnow</name>
    <dbReference type="NCBI Taxonomy" id="58324"/>
    <lineage>
        <taxon>Eukaryota</taxon>
        <taxon>Metazoa</taxon>
        <taxon>Chordata</taxon>
        <taxon>Craniata</taxon>
        <taxon>Vertebrata</taxon>
        <taxon>Euteleostomi</taxon>
        <taxon>Actinopterygii</taxon>
        <taxon>Neopterygii</taxon>
        <taxon>Teleostei</taxon>
        <taxon>Ostariophysi</taxon>
        <taxon>Cypriniformes</taxon>
        <taxon>Leuciscidae</taxon>
        <taxon>Phoxininae</taxon>
        <taxon>Phoxinus</taxon>
    </lineage>
</organism>
<gene>
    <name evidence="2" type="ORF">R3I93_009311</name>
</gene>